<dbReference type="Pfam" id="PF05437">
    <property type="entry name" value="AzlD"/>
    <property type="match status" value="1"/>
</dbReference>
<protein>
    <recommendedName>
        <fullName evidence="4">Branched-chain amino acid transporter</fullName>
    </recommendedName>
</protein>
<gene>
    <name evidence="2" type="ORF">GOOTI_002_00160</name>
</gene>
<dbReference type="Proteomes" id="UP000005038">
    <property type="component" value="Unassembled WGS sequence"/>
</dbReference>
<organism evidence="2 3">
    <name type="scientific">Gordonia otitidis (strain DSM 44809 / CCUG 52243 / JCM 12355 / NBRC 100426 / IFM 10032)</name>
    <dbReference type="NCBI Taxonomy" id="1108044"/>
    <lineage>
        <taxon>Bacteria</taxon>
        <taxon>Bacillati</taxon>
        <taxon>Actinomycetota</taxon>
        <taxon>Actinomycetes</taxon>
        <taxon>Mycobacteriales</taxon>
        <taxon>Gordoniaceae</taxon>
        <taxon>Gordonia</taxon>
    </lineage>
</organism>
<accession>H5TFK0</accession>
<evidence type="ECO:0000313" key="2">
    <source>
        <dbReference type="EMBL" id="GAB32258.1"/>
    </source>
</evidence>
<evidence type="ECO:0000256" key="1">
    <source>
        <dbReference type="SAM" id="Phobius"/>
    </source>
</evidence>
<name>H5TFK0_GORO1</name>
<reference evidence="2" key="1">
    <citation type="submission" date="2012-02" db="EMBL/GenBank/DDBJ databases">
        <title>Whole genome shotgun sequence of Gordonia otitidis NBRC 100426.</title>
        <authorList>
            <person name="Yoshida I."/>
            <person name="Hosoyama A."/>
            <person name="Tsuchikane K."/>
            <person name="Katsumata H."/>
            <person name="Yamazaki S."/>
            <person name="Fujita N."/>
        </authorList>
    </citation>
    <scope>NUCLEOTIDE SEQUENCE [LARGE SCALE GENOMIC DNA]</scope>
    <source>
        <strain evidence="2">NBRC 100426</strain>
    </source>
</reference>
<proteinExistence type="predicted"/>
<evidence type="ECO:0008006" key="4">
    <source>
        <dbReference type="Google" id="ProtNLM"/>
    </source>
</evidence>
<feature type="transmembrane region" description="Helical" evidence="1">
    <location>
        <begin position="74"/>
        <end position="101"/>
    </location>
</feature>
<dbReference type="OrthoDB" id="4484240at2"/>
<comment type="caution">
    <text evidence="2">The sequence shown here is derived from an EMBL/GenBank/DDBJ whole genome shotgun (WGS) entry which is preliminary data.</text>
</comment>
<dbReference type="AlphaFoldDB" id="H5TFK0"/>
<keyword evidence="1" id="KW-1133">Transmembrane helix</keyword>
<keyword evidence="3" id="KW-1185">Reference proteome</keyword>
<keyword evidence="1" id="KW-0812">Transmembrane</keyword>
<dbReference type="RefSeq" id="WP_007236534.1">
    <property type="nucleotide sequence ID" value="NZ_BAFB01000002.1"/>
</dbReference>
<sequence>MTHGTQLFIAVAVLAAGTYALRLAGPLLRSRITVSDRVRSVIDRAALVLLVAVAATGALYAGQDLAGWARPAGVAAGVIAAALKAPLIVVILLAAGVAAGLRAAGIS</sequence>
<evidence type="ECO:0000313" key="3">
    <source>
        <dbReference type="Proteomes" id="UP000005038"/>
    </source>
</evidence>
<keyword evidence="1" id="KW-0472">Membrane</keyword>
<dbReference type="EMBL" id="BAFB01000002">
    <property type="protein sequence ID" value="GAB32258.1"/>
    <property type="molecule type" value="Genomic_DNA"/>
</dbReference>
<dbReference type="InterPro" id="IPR008407">
    <property type="entry name" value="Brnchd-chn_aa_trnsp_AzlD"/>
</dbReference>
<feature type="transmembrane region" description="Helical" evidence="1">
    <location>
        <begin position="6"/>
        <end position="24"/>
    </location>
</feature>
<feature type="transmembrane region" description="Helical" evidence="1">
    <location>
        <begin position="45"/>
        <end position="62"/>
    </location>
</feature>
<dbReference type="STRING" id="1108044.GOOTI_002_00160"/>